<protein>
    <submittedName>
        <fullName evidence="1">Uncharacterized protein</fullName>
    </submittedName>
</protein>
<comment type="caution">
    <text evidence="1">The sequence shown here is derived from an EMBL/GenBank/DDBJ whole genome shotgun (WGS) entry which is preliminary data.</text>
</comment>
<evidence type="ECO:0000313" key="2">
    <source>
        <dbReference type="Proteomes" id="UP001595632"/>
    </source>
</evidence>
<accession>A0ABV7GM16</accession>
<sequence>MSRGIRKIKVILVANAKSLLSQRLGHMGKRHPEPWTILPVGADCFGDADA</sequence>
<name>A0ABV7GM16_9RHOB</name>
<gene>
    <name evidence="1" type="ORF">ACFOGP_03310</name>
</gene>
<reference evidence="2" key="1">
    <citation type="journal article" date="2019" name="Int. J. Syst. Evol. Microbiol.">
        <title>The Global Catalogue of Microorganisms (GCM) 10K type strain sequencing project: providing services to taxonomists for standard genome sequencing and annotation.</title>
        <authorList>
            <consortium name="The Broad Institute Genomics Platform"/>
            <consortium name="The Broad Institute Genome Sequencing Center for Infectious Disease"/>
            <person name="Wu L."/>
            <person name="Ma J."/>
        </authorList>
    </citation>
    <scope>NUCLEOTIDE SEQUENCE [LARGE SCALE GENOMIC DNA]</scope>
    <source>
        <strain evidence="2">KCTC 52366</strain>
    </source>
</reference>
<keyword evidence="2" id="KW-1185">Reference proteome</keyword>
<dbReference type="RefSeq" id="WP_275632031.1">
    <property type="nucleotide sequence ID" value="NZ_JARGYD010000002.1"/>
</dbReference>
<organism evidence="1 2">
    <name type="scientific">Psychromarinibacter halotolerans</name>
    <dbReference type="NCBI Taxonomy" id="1775175"/>
    <lineage>
        <taxon>Bacteria</taxon>
        <taxon>Pseudomonadati</taxon>
        <taxon>Pseudomonadota</taxon>
        <taxon>Alphaproteobacteria</taxon>
        <taxon>Rhodobacterales</taxon>
        <taxon>Paracoccaceae</taxon>
        <taxon>Psychromarinibacter</taxon>
    </lineage>
</organism>
<dbReference type="Proteomes" id="UP001595632">
    <property type="component" value="Unassembled WGS sequence"/>
</dbReference>
<proteinExistence type="predicted"/>
<dbReference type="EMBL" id="JBHRTB010000010">
    <property type="protein sequence ID" value="MFC3141718.1"/>
    <property type="molecule type" value="Genomic_DNA"/>
</dbReference>
<evidence type="ECO:0000313" key="1">
    <source>
        <dbReference type="EMBL" id="MFC3141718.1"/>
    </source>
</evidence>